<comment type="caution">
    <text evidence="1">The sequence shown here is derived from an EMBL/GenBank/DDBJ whole genome shotgun (WGS) entry which is preliminary data.</text>
</comment>
<dbReference type="EMBL" id="JACJQT010000038">
    <property type="protein sequence ID" value="MBD2279524.1"/>
    <property type="molecule type" value="Genomic_DNA"/>
</dbReference>
<organism evidence="1 2">
    <name type="scientific">Aphanizomenon flos-aquae FACHB-1040</name>
    <dbReference type="NCBI Taxonomy" id="2692887"/>
    <lineage>
        <taxon>Bacteria</taxon>
        <taxon>Bacillati</taxon>
        <taxon>Cyanobacteriota</taxon>
        <taxon>Cyanophyceae</taxon>
        <taxon>Nostocales</taxon>
        <taxon>Aphanizomenonaceae</taxon>
        <taxon>Aphanizomenon</taxon>
    </lineage>
</organism>
<proteinExistence type="predicted"/>
<dbReference type="Proteomes" id="UP000606721">
    <property type="component" value="Unassembled WGS sequence"/>
</dbReference>
<accession>A0ABR8BXD8</accession>
<keyword evidence="2" id="KW-1185">Reference proteome</keyword>
<evidence type="ECO:0008006" key="3">
    <source>
        <dbReference type="Google" id="ProtNLM"/>
    </source>
</evidence>
<dbReference type="RefSeq" id="WP_190383432.1">
    <property type="nucleotide sequence ID" value="NZ_JACJQT010000038.1"/>
</dbReference>
<reference evidence="1 2" key="1">
    <citation type="journal article" date="2020" name="ISME J.">
        <title>Comparative genomics reveals insights into cyanobacterial evolution and habitat adaptation.</title>
        <authorList>
            <person name="Chen M.Y."/>
            <person name="Teng W.K."/>
            <person name="Zhao L."/>
            <person name="Hu C.X."/>
            <person name="Zhou Y.K."/>
            <person name="Han B.P."/>
            <person name="Song L.R."/>
            <person name="Shu W.S."/>
        </authorList>
    </citation>
    <scope>NUCLEOTIDE SEQUENCE [LARGE SCALE GENOMIC DNA]</scope>
    <source>
        <strain evidence="1 2">FACHB-1040</strain>
    </source>
</reference>
<evidence type="ECO:0000313" key="2">
    <source>
        <dbReference type="Proteomes" id="UP000606721"/>
    </source>
</evidence>
<sequence length="306" mass="36110">MAKEHILELSLLENGLDFIIRGIDELYELYDEIEYQQYIYPVSEPQKDYKYGILHLFSGFLLLLKERLSYHMPELIFEGRMEEVKRKLKSGKEVNTINLDEALERLEIGPKVVFSESDTKVIRKIQKYRNRFEHYKFSVNKFEINKLIIDFIDVIDRFLINELKIDITSTALNTNPEIRAKALSIESVYKRMTDKRKRELMAIGEDKVTRFQSKRENILEELDKEAYLAYIDEGGIDITIMCPVCDENTLIIHGEFAGVCSNEECNSYSFLKNCDMCGKVTIGYEWEEEWCNNCHDEIQRMVDRDK</sequence>
<name>A0ABR8BXD8_APHFL</name>
<evidence type="ECO:0000313" key="1">
    <source>
        <dbReference type="EMBL" id="MBD2279524.1"/>
    </source>
</evidence>
<gene>
    <name evidence="1" type="ORF">H6F99_14865</name>
</gene>
<protein>
    <recommendedName>
        <fullName evidence="3">HEPN AbiU2-like domain-containing protein</fullName>
    </recommendedName>
</protein>